<accession>A0A6G0X5B3</accession>
<organism evidence="2 3">
    <name type="scientific">Aphanomyces euteiches</name>
    <dbReference type="NCBI Taxonomy" id="100861"/>
    <lineage>
        <taxon>Eukaryota</taxon>
        <taxon>Sar</taxon>
        <taxon>Stramenopiles</taxon>
        <taxon>Oomycota</taxon>
        <taxon>Saprolegniomycetes</taxon>
        <taxon>Saprolegniales</taxon>
        <taxon>Verrucalvaceae</taxon>
        <taxon>Aphanomyces</taxon>
    </lineage>
</organism>
<evidence type="ECO:0000313" key="2">
    <source>
        <dbReference type="EMBL" id="KAF0735077.1"/>
    </source>
</evidence>
<keyword evidence="3" id="KW-1185">Reference proteome</keyword>
<name>A0A6G0X5B3_9STRA</name>
<proteinExistence type="predicted"/>
<evidence type="ECO:0000313" key="3">
    <source>
        <dbReference type="Proteomes" id="UP000481153"/>
    </source>
</evidence>
<dbReference type="Proteomes" id="UP000481153">
    <property type="component" value="Unassembled WGS sequence"/>
</dbReference>
<dbReference type="GO" id="GO:0003677">
    <property type="term" value="F:DNA binding"/>
    <property type="evidence" value="ECO:0007669"/>
    <property type="project" value="InterPro"/>
</dbReference>
<dbReference type="GO" id="GO:0015074">
    <property type="term" value="P:DNA integration"/>
    <property type="evidence" value="ECO:0007669"/>
    <property type="project" value="InterPro"/>
</dbReference>
<gene>
    <name evidence="2" type="ORF">Ae201684_008290</name>
</gene>
<protein>
    <recommendedName>
        <fullName evidence="4">Tyr recombinase domain-containing protein</fullName>
    </recommendedName>
</protein>
<dbReference type="AlphaFoldDB" id="A0A6G0X5B3"/>
<dbReference type="InterPro" id="IPR013762">
    <property type="entry name" value="Integrase-like_cat_sf"/>
</dbReference>
<evidence type="ECO:0008006" key="4">
    <source>
        <dbReference type="Google" id="ProtNLM"/>
    </source>
</evidence>
<dbReference type="VEuPathDB" id="FungiDB:AeMF1_004060"/>
<dbReference type="InterPro" id="IPR011010">
    <property type="entry name" value="DNA_brk_join_enz"/>
</dbReference>
<dbReference type="EMBL" id="VJMJ01000101">
    <property type="protein sequence ID" value="KAF0735077.1"/>
    <property type="molecule type" value="Genomic_DNA"/>
</dbReference>
<keyword evidence="1" id="KW-0233">DNA recombination</keyword>
<evidence type="ECO:0000256" key="1">
    <source>
        <dbReference type="ARBA" id="ARBA00023172"/>
    </source>
</evidence>
<dbReference type="Gene3D" id="1.10.443.10">
    <property type="entry name" value="Intergrase catalytic core"/>
    <property type="match status" value="1"/>
</dbReference>
<dbReference type="SUPFAM" id="SSF56349">
    <property type="entry name" value="DNA breaking-rejoining enzymes"/>
    <property type="match status" value="1"/>
</dbReference>
<reference evidence="2 3" key="1">
    <citation type="submission" date="2019-07" db="EMBL/GenBank/DDBJ databases">
        <title>Genomics analysis of Aphanomyces spp. identifies a new class of oomycete effector associated with host adaptation.</title>
        <authorList>
            <person name="Gaulin E."/>
        </authorList>
    </citation>
    <scope>NUCLEOTIDE SEQUENCE [LARGE SCALE GENOMIC DNA]</scope>
    <source>
        <strain evidence="2 3">ATCC 201684</strain>
    </source>
</reference>
<sequence>MKVIFSARDLQNGDKMYTGKRPMTFSLFGQLCSSSLALDDRGFTHLYLILSWNLMCRSKSTETIRFDYISWEDDAIGFTFHRTTTAQEGTKNKDPKHCFANPLNPSLCLFLALAIYLACNPQIEPTSLFPGSKQKDRFGKSLARLLAPSKVVEHDRSKEKVKKEIGTHSIRKGAATFVYRGAINC</sequence>
<comment type="caution">
    <text evidence="2">The sequence shown here is derived from an EMBL/GenBank/DDBJ whole genome shotgun (WGS) entry which is preliminary data.</text>
</comment>
<dbReference type="GO" id="GO:0006310">
    <property type="term" value="P:DNA recombination"/>
    <property type="evidence" value="ECO:0007669"/>
    <property type="project" value="UniProtKB-KW"/>
</dbReference>